<sequence>MKKVNRLKMTVSVSLIVIFVFLAACGNNAANKPANGNASSGNTASSNGAANGGASGNGTPRTAPIEIDYGPYCEGECLQALTLEKDPASYKGKVGFAVASLTFGYGVALKAQTEEHAKKYFPNIELLVGDGQNDPVIQTSVVDDFISKGIDALIINAVEKDALAPVVKKAMDAGIKVISVDRTVNTPVTTTIKGNDIDLGTNAGGSLVAVMGGKGNVIELQGSASASPTIDRHQGLVNAVEGTEIKVIASQYANYDQATALKVMEDLLQRFPSGEIDAVFTHADMMSEGALQAIRAAGRENEIKIVSIDGQESALDLVANGAFESTTVYPVVSPMGIIAAAKAIAGEELPEFVKLQTPTVTKDTAAQFKGTTFK</sequence>
<dbReference type="OrthoDB" id="9814427at2"/>
<dbReference type="InterPro" id="IPR028082">
    <property type="entry name" value="Peripla_BP_I"/>
</dbReference>
<comment type="similarity">
    <text evidence="2">Belongs to the bacterial solute-binding protein 2 family.</text>
</comment>
<feature type="signal peptide" evidence="4">
    <location>
        <begin position="1"/>
        <end position="29"/>
    </location>
</feature>
<keyword evidence="7" id="KW-1185">Reference proteome</keyword>
<dbReference type="PANTHER" id="PTHR46847">
    <property type="entry name" value="D-ALLOSE-BINDING PERIPLASMIC PROTEIN-RELATED"/>
    <property type="match status" value="1"/>
</dbReference>
<accession>A0A9W5S124</accession>
<gene>
    <name evidence="6" type="ORF">BG53_04900</name>
</gene>
<evidence type="ECO:0000256" key="1">
    <source>
        <dbReference type="ARBA" id="ARBA00004196"/>
    </source>
</evidence>
<dbReference type="PANTHER" id="PTHR46847:SF1">
    <property type="entry name" value="D-ALLOSE-BINDING PERIPLASMIC PROTEIN-RELATED"/>
    <property type="match status" value="1"/>
</dbReference>
<feature type="chain" id="PRO_5040752891" evidence="4">
    <location>
        <begin position="30"/>
        <end position="374"/>
    </location>
</feature>
<evidence type="ECO:0000313" key="7">
    <source>
        <dbReference type="Proteomes" id="UP000053750"/>
    </source>
</evidence>
<dbReference type="EMBL" id="JFHU01000169">
    <property type="protein sequence ID" value="EXX87059.1"/>
    <property type="molecule type" value="Genomic_DNA"/>
</dbReference>
<dbReference type="AlphaFoldDB" id="A0A9W5S124"/>
<reference evidence="6 7" key="1">
    <citation type="submission" date="2014-02" db="EMBL/GenBank/DDBJ databases">
        <title>Genome sequence of Paenibacillus darwinianus reveals adaptive mechanisms for survival in Antarctic soils.</title>
        <authorList>
            <person name="Dsouza M."/>
            <person name="Taylor M.W."/>
            <person name="Turner S.J."/>
            <person name="Aislabie J."/>
        </authorList>
    </citation>
    <scope>NUCLEOTIDE SEQUENCE [LARGE SCALE GENOMIC DNA]</scope>
    <source>
        <strain evidence="6 7">CE1</strain>
    </source>
</reference>
<dbReference type="RefSeq" id="WP_051587772.1">
    <property type="nucleotide sequence ID" value="NZ_KK082156.1"/>
</dbReference>
<evidence type="ECO:0000256" key="4">
    <source>
        <dbReference type="SAM" id="SignalP"/>
    </source>
</evidence>
<comment type="caution">
    <text evidence="6">The sequence shown here is derived from an EMBL/GenBank/DDBJ whole genome shotgun (WGS) entry which is preliminary data.</text>
</comment>
<evidence type="ECO:0000256" key="3">
    <source>
        <dbReference type="ARBA" id="ARBA00022729"/>
    </source>
</evidence>
<dbReference type="CDD" id="cd06308">
    <property type="entry name" value="PBP1_sensor_kinase-like"/>
    <property type="match status" value="1"/>
</dbReference>
<proteinExistence type="inferred from homology"/>
<organism evidence="6 7">
    <name type="scientific">Paenibacillus darwinianus</name>
    <dbReference type="NCBI Taxonomy" id="1380763"/>
    <lineage>
        <taxon>Bacteria</taxon>
        <taxon>Bacillati</taxon>
        <taxon>Bacillota</taxon>
        <taxon>Bacilli</taxon>
        <taxon>Bacillales</taxon>
        <taxon>Paenibacillaceae</taxon>
        <taxon>Paenibacillus</taxon>
    </lineage>
</organism>
<dbReference type="InterPro" id="IPR025997">
    <property type="entry name" value="SBP_2_dom"/>
</dbReference>
<evidence type="ECO:0000259" key="5">
    <source>
        <dbReference type="Pfam" id="PF13407"/>
    </source>
</evidence>
<keyword evidence="3 4" id="KW-0732">Signal</keyword>
<dbReference type="GO" id="GO:0030313">
    <property type="term" value="C:cell envelope"/>
    <property type="evidence" value="ECO:0007669"/>
    <property type="project" value="UniProtKB-SubCell"/>
</dbReference>
<comment type="subcellular location">
    <subcellularLocation>
        <location evidence="1">Cell envelope</location>
    </subcellularLocation>
</comment>
<evidence type="ECO:0000313" key="6">
    <source>
        <dbReference type="EMBL" id="EXX87059.1"/>
    </source>
</evidence>
<dbReference type="GO" id="GO:0030246">
    <property type="term" value="F:carbohydrate binding"/>
    <property type="evidence" value="ECO:0007669"/>
    <property type="project" value="UniProtKB-ARBA"/>
</dbReference>
<dbReference type="Proteomes" id="UP000053750">
    <property type="component" value="Unassembled WGS sequence"/>
</dbReference>
<dbReference type="Gene3D" id="3.40.50.2300">
    <property type="match status" value="2"/>
</dbReference>
<dbReference type="PROSITE" id="PS51257">
    <property type="entry name" value="PROKAR_LIPOPROTEIN"/>
    <property type="match status" value="1"/>
</dbReference>
<feature type="domain" description="Periplasmic binding protein" evidence="5">
    <location>
        <begin position="95"/>
        <end position="330"/>
    </location>
</feature>
<dbReference type="SUPFAM" id="SSF53822">
    <property type="entry name" value="Periplasmic binding protein-like I"/>
    <property type="match status" value="1"/>
</dbReference>
<name>A0A9W5S124_9BACL</name>
<evidence type="ECO:0000256" key="2">
    <source>
        <dbReference type="ARBA" id="ARBA00007639"/>
    </source>
</evidence>
<protein>
    <submittedName>
        <fullName evidence="6">LacI family transcriptional regulator</fullName>
    </submittedName>
</protein>
<dbReference type="Pfam" id="PF13407">
    <property type="entry name" value="Peripla_BP_4"/>
    <property type="match status" value="1"/>
</dbReference>